<protein>
    <submittedName>
        <fullName evidence="4">Uncharacterized protein</fullName>
    </submittedName>
</protein>
<dbReference type="PaxDb" id="3635-A0A1U8PA52"/>
<feature type="region of interest" description="Disordered" evidence="1">
    <location>
        <begin position="113"/>
        <end position="132"/>
    </location>
</feature>
<evidence type="ECO:0000313" key="4">
    <source>
        <dbReference type="RefSeq" id="XP_016747168.1"/>
    </source>
</evidence>
<evidence type="ECO:0000256" key="1">
    <source>
        <dbReference type="SAM" id="MobiDB-lite"/>
    </source>
</evidence>
<sequence length="212" mass="23370">MVWVSLLASLGPVIARALLMHQPCHPLSLDLKGPVILFRHKFADASPLPKANMAHPHPVVPQLLPWLLPTEIPHSERLLGRPLGLYKPKLKPKIHFTPSFEKKKFETLCRGEKRGSSLGLRPPSNSGSRTSRATIYGGRRVKTLALSSEIQVPKIQRRSRCGCESCLDDHRTASAAKIPAPMEGQRSVMKPEIAVVTLGMPKGSSDHQSDQH</sequence>
<dbReference type="GeneID" id="107955891"/>
<feature type="chain" id="PRO_5012640320" evidence="2">
    <location>
        <begin position="16"/>
        <end position="212"/>
    </location>
</feature>
<keyword evidence="2" id="KW-0732">Signal</keyword>
<feature type="compositionally biased region" description="Polar residues" evidence="1">
    <location>
        <begin position="123"/>
        <end position="132"/>
    </location>
</feature>
<dbReference type="KEGG" id="ghi:107955891"/>
<keyword evidence="3" id="KW-1185">Reference proteome</keyword>
<dbReference type="RefSeq" id="XP_016747168.1">
    <property type="nucleotide sequence ID" value="XM_016891679.2"/>
</dbReference>
<accession>A0A1U8PA52</accession>
<reference evidence="4" key="2">
    <citation type="submission" date="2025-08" db="UniProtKB">
        <authorList>
            <consortium name="RefSeq"/>
        </authorList>
    </citation>
    <scope>IDENTIFICATION</scope>
</reference>
<evidence type="ECO:0000313" key="3">
    <source>
        <dbReference type="Proteomes" id="UP000818029"/>
    </source>
</evidence>
<organism evidence="3 4">
    <name type="scientific">Gossypium hirsutum</name>
    <name type="common">Upland cotton</name>
    <name type="synonym">Gossypium mexicanum</name>
    <dbReference type="NCBI Taxonomy" id="3635"/>
    <lineage>
        <taxon>Eukaryota</taxon>
        <taxon>Viridiplantae</taxon>
        <taxon>Streptophyta</taxon>
        <taxon>Embryophyta</taxon>
        <taxon>Tracheophyta</taxon>
        <taxon>Spermatophyta</taxon>
        <taxon>Magnoliopsida</taxon>
        <taxon>eudicotyledons</taxon>
        <taxon>Gunneridae</taxon>
        <taxon>Pentapetalae</taxon>
        <taxon>rosids</taxon>
        <taxon>malvids</taxon>
        <taxon>Malvales</taxon>
        <taxon>Malvaceae</taxon>
        <taxon>Malvoideae</taxon>
        <taxon>Gossypium</taxon>
    </lineage>
</organism>
<gene>
    <name evidence="4" type="primary">LOC107955891</name>
</gene>
<reference evidence="3" key="1">
    <citation type="journal article" date="2020" name="Nat. Genet.">
        <title>Genomic diversifications of five Gossypium allopolyploid species and their impact on cotton improvement.</title>
        <authorList>
            <person name="Chen Z.J."/>
            <person name="Sreedasyam A."/>
            <person name="Ando A."/>
            <person name="Song Q."/>
            <person name="De Santiago L.M."/>
            <person name="Hulse-Kemp A.M."/>
            <person name="Ding M."/>
            <person name="Ye W."/>
            <person name="Kirkbride R.C."/>
            <person name="Jenkins J."/>
            <person name="Plott C."/>
            <person name="Lovell J."/>
            <person name="Lin Y.M."/>
            <person name="Vaughn R."/>
            <person name="Liu B."/>
            <person name="Simpson S."/>
            <person name="Scheffler B.E."/>
            <person name="Wen L."/>
            <person name="Saski C.A."/>
            <person name="Grover C.E."/>
            <person name="Hu G."/>
            <person name="Conover J.L."/>
            <person name="Carlson J.W."/>
            <person name="Shu S."/>
            <person name="Boston L.B."/>
            <person name="Williams M."/>
            <person name="Peterson D.G."/>
            <person name="McGee K."/>
            <person name="Jones D.C."/>
            <person name="Wendel J.F."/>
            <person name="Stelly D.M."/>
            <person name="Grimwood J."/>
            <person name="Schmutz J."/>
        </authorList>
    </citation>
    <scope>NUCLEOTIDE SEQUENCE [LARGE SCALE GENOMIC DNA]</scope>
    <source>
        <strain evidence="3">cv. TM-1</strain>
    </source>
</reference>
<name>A0A1U8PA52_GOSHI</name>
<feature type="signal peptide" evidence="2">
    <location>
        <begin position="1"/>
        <end position="15"/>
    </location>
</feature>
<dbReference type="Proteomes" id="UP000818029">
    <property type="component" value="Chromosome A11"/>
</dbReference>
<proteinExistence type="predicted"/>
<dbReference type="AlphaFoldDB" id="A0A1U8PA52"/>
<evidence type="ECO:0000256" key="2">
    <source>
        <dbReference type="SAM" id="SignalP"/>
    </source>
</evidence>